<accession>A0A6C0KGK4</accession>
<keyword evidence="1" id="KW-0812">Transmembrane</keyword>
<keyword evidence="1" id="KW-1133">Transmembrane helix</keyword>
<feature type="transmembrane region" description="Helical" evidence="1">
    <location>
        <begin position="81"/>
        <end position="100"/>
    </location>
</feature>
<name>A0A6C0KGK4_9ZZZZ</name>
<sequence>MTTEVTVPETGFVSVHMDNLTPWEDFESACIQCGNYECIVAPSALIAVASTTALLFVTNCLASVWFPGANLVHVPKQRSSWVVHVLLLLVAVMPVMILVTDTRESYHVPRELAHRIVWTQPHGEGTQFGCYPRYTELSASEPFLSTDRYSTDFCSADHQCWHSERKRFVDCPGEYAGISDSTENHLIPDAPWFLMGNYHWCGKPDVGLGACPDFEGRSSVLVKTESSHDGRTLLVCKTTG</sequence>
<protein>
    <submittedName>
        <fullName evidence="2">Uncharacterized protein</fullName>
    </submittedName>
</protein>
<evidence type="ECO:0000256" key="1">
    <source>
        <dbReference type="SAM" id="Phobius"/>
    </source>
</evidence>
<reference evidence="2" key="1">
    <citation type="journal article" date="2020" name="Nature">
        <title>Giant virus diversity and host interactions through global metagenomics.</title>
        <authorList>
            <person name="Schulz F."/>
            <person name="Roux S."/>
            <person name="Paez-Espino D."/>
            <person name="Jungbluth S."/>
            <person name="Walsh D.A."/>
            <person name="Denef V.J."/>
            <person name="McMahon K.D."/>
            <person name="Konstantinidis K.T."/>
            <person name="Eloe-Fadrosh E.A."/>
            <person name="Kyrpides N.C."/>
            <person name="Woyke T."/>
        </authorList>
    </citation>
    <scope>NUCLEOTIDE SEQUENCE</scope>
    <source>
        <strain evidence="2">GVMAG-S-1103017-68</strain>
    </source>
</reference>
<keyword evidence="1" id="KW-0472">Membrane</keyword>
<dbReference type="AlphaFoldDB" id="A0A6C0KGK4"/>
<organism evidence="2">
    <name type="scientific">viral metagenome</name>
    <dbReference type="NCBI Taxonomy" id="1070528"/>
    <lineage>
        <taxon>unclassified sequences</taxon>
        <taxon>metagenomes</taxon>
        <taxon>organismal metagenomes</taxon>
    </lineage>
</organism>
<feature type="transmembrane region" description="Helical" evidence="1">
    <location>
        <begin position="44"/>
        <end position="66"/>
    </location>
</feature>
<dbReference type="EMBL" id="MN740856">
    <property type="protein sequence ID" value="QHU15404.1"/>
    <property type="molecule type" value="Genomic_DNA"/>
</dbReference>
<evidence type="ECO:0000313" key="2">
    <source>
        <dbReference type="EMBL" id="QHU15404.1"/>
    </source>
</evidence>
<proteinExistence type="predicted"/>